<evidence type="ECO:0000259" key="1">
    <source>
        <dbReference type="Pfam" id="PF01609"/>
    </source>
</evidence>
<dbReference type="GO" id="GO:0003677">
    <property type="term" value="F:DNA binding"/>
    <property type="evidence" value="ECO:0007669"/>
    <property type="project" value="InterPro"/>
</dbReference>
<feature type="domain" description="Transposase IS4-like" evidence="1">
    <location>
        <begin position="4"/>
        <end position="200"/>
    </location>
</feature>
<dbReference type="InterPro" id="IPR047647">
    <property type="entry name" value="ISAs1_transpos"/>
</dbReference>
<dbReference type="Proteomes" id="UP000656042">
    <property type="component" value="Unassembled WGS sequence"/>
</dbReference>
<dbReference type="PANTHER" id="PTHR30298">
    <property type="entry name" value="H REPEAT-ASSOCIATED PREDICTED TRANSPOSASE"/>
    <property type="match status" value="1"/>
</dbReference>
<name>A0A8J3C0R7_9ACTN</name>
<accession>A0A8J3C0R7</accession>
<dbReference type="PANTHER" id="PTHR30298:SF0">
    <property type="entry name" value="PROTEIN YBFL-RELATED"/>
    <property type="match status" value="1"/>
</dbReference>
<evidence type="ECO:0000313" key="2">
    <source>
        <dbReference type="EMBL" id="GGK94057.1"/>
    </source>
</evidence>
<dbReference type="AlphaFoldDB" id="A0A8J3C0R7"/>
<protein>
    <recommendedName>
        <fullName evidence="1">Transposase IS4-like domain-containing protein</fullName>
    </recommendedName>
</protein>
<comment type="caution">
    <text evidence="2">The sequence shown here is derived from an EMBL/GenBank/DDBJ whole genome shotgun (WGS) entry which is preliminary data.</text>
</comment>
<reference evidence="2" key="1">
    <citation type="journal article" date="2014" name="Int. J. Syst. Evol. Microbiol.">
        <title>Complete genome sequence of Corynebacterium casei LMG S-19264T (=DSM 44701T), isolated from a smear-ripened cheese.</title>
        <authorList>
            <consortium name="US DOE Joint Genome Institute (JGI-PGF)"/>
            <person name="Walter F."/>
            <person name="Albersmeier A."/>
            <person name="Kalinowski J."/>
            <person name="Ruckert C."/>
        </authorList>
    </citation>
    <scope>NUCLEOTIDE SEQUENCE</scope>
    <source>
        <strain evidence="2">CGMCC 4.7299</strain>
    </source>
</reference>
<dbReference type="EMBL" id="BMMX01000011">
    <property type="protein sequence ID" value="GGK94057.1"/>
    <property type="molecule type" value="Genomic_DNA"/>
</dbReference>
<gene>
    <name evidence="2" type="ORF">GCM10012284_30130</name>
</gene>
<dbReference type="GO" id="GO:0004803">
    <property type="term" value="F:transposase activity"/>
    <property type="evidence" value="ECO:0007669"/>
    <property type="project" value="InterPro"/>
</dbReference>
<organism evidence="2 3">
    <name type="scientific">Mangrovihabitans endophyticus</name>
    <dbReference type="NCBI Taxonomy" id="1751298"/>
    <lineage>
        <taxon>Bacteria</taxon>
        <taxon>Bacillati</taxon>
        <taxon>Actinomycetota</taxon>
        <taxon>Actinomycetes</taxon>
        <taxon>Micromonosporales</taxon>
        <taxon>Micromonosporaceae</taxon>
        <taxon>Mangrovihabitans</taxon>
    </lineage>
</organism>
<evidence type="ECO:0000313" key="3">
    <source>
        <dbReference type="Proteomes" id="UP000656042"/>
    </source>
</evidence>
<dbReference type="GO" id="GO:0006313">
    <property type="term" value="P:DNA transposition"/>
    <property type="evidence" value="ECO:0007669"/>
    <property type="project" value="InterPro"/>
</dbReference>
<dbReference type="InterPro" id="IPR051698">
    <property type="entry name" value="Transposase_11-like"/>
</dbReference>
<dbReference type="NCBIfam" id="NF033564">
    <property type="entry name" value="transpos_ISAs1"/>
    <property type="match status" value="1"/>
</dbReference>
<dbReference type="InterPro" id="IPR002559">
    <property type="entry name" value="Transposase_11"/>
</dbReference>
<reference evidence="2" key="2">
    <citation type="submission" date="2020-09" db="EMBL/GenBank/DDBJ databases">
        <authorList>
            <person name="Sun Q."/>
            <person name="Zhou Y."/>
        </authorList>
    </citation>
    <scope>NUCLEOTIDE SEQUENCE</scope>
    <source>
        <strain evidence="2">CGMCC 4.7299</strain>
    </source>
</reference>
<keyword evidence="3" id="KW-1185">Reference proteome</keyword>
<dbReference type="Pfam" id="PF01609">
    <property type="entry name" value="DDE_Tnp_1"/>
    <property type="match status" value="1"/>
</dbReference>
<sequence>MRHDTAVVVAQVKVPDDTTEVTQIAALLDGLDITGMTITADAAHPSHDTAQYLIKQQAGYVFTVKGNRPTLLTTITERLPAAVPDTAAATCIEHRNGHRIVRTAWTSPADGTDFPGAAQVFRIRRDTYAPDGQRVSKHILHGITSLTCTASKIAAHVRRHWGIENKVHWIRDVLLGEDAHHAYLGNTAHTMAALRNLALALIRLAGHTRIKHIMERHHADKMLIPALLNAAIR</sequence>
<proteinExistence type="predicted"/>